<evidence type="ECO:0000256" key="1">
    <source>
        <dbReference type="ARBA" id="ARBA00004202"/>
    </source>
</evidence>
<dbReference type="Gene3D" id="1.10.8.20">
    <property type="entry name" value="N-terminal domain of phosphatidylinositol transfer protein sec14p"/>
    <property type="match status" value="1"/>
</dbReference>
<feature type="domain" description="CRAL-TRIO" evidence="6">
    <location>
        <begin position="272"/>
        <end position="453"/>
    </location>
</feature>
<evidence type="ECO:0000256" key="5">
    <source>
        <dbReference type="SAM" id="MobiDB-lite"/>
    </source>
</evidence>
<dbReference type="AlphaFoldDB" id="A0A4S8IDD0"/>
<dbReference type="GO" id="GO:0000139">
    <property type="term" value="C:Golgi membrane"/>
    <property type="evidence" value="ECO:0007669"/>
    <property type="project" value="UniProtKB-SubCell"/>
</dbReference>
<dbReference type="Gene3D" id="3.40.525.10">
    <property type="entry name" value="CRAL-TRIO lipid binding domain"/>
    <property type="match status" value="1"/>
</dbReference>
<dbReference type="SUPFAM" id="SSF46938">
    <property type="entry name" value="CRAL/TRIO N-terminal domain"/>
    <property type="match status" value="1"/>
</dbReference>
<dbReference type="Proteomes" id="UP000317650">
    <property type="component" value="Chromosome 9"/>
</dbReference>
<protein>
    <recommendedName>
        <fullName evidence="6">CRAL-TRIO domain-containing protein</fullName>
    </recommendedName>
</protein>
<name>A0A4S8IDD0_MUSBA</name>
<comment type="similarity">
    <text evidence="4">Belongs to the SFH family.</text>
</comment>
<dbReference type="EMBL" id="PYDT01000010">
    <property type="protein sequence ID" value="THU46130.1"/>
    <property type="molecule type" value="Genomic_DNA"/>
</dbReference>
<dbReference type="InterPro" id="IPR001251">
    <property type="entry name" value="CRAL-TRIO_dom"/>
</dbReference>
<evidence type="ECO:0000256" key="4">
    <source>
        <dbReference type="ARBA" id="ARBA00038020"/>
    </source>
</evidence>
<accession>A0A4S8IDD0</accession>
<dbReference type="PANTHER" id="PTHR45657:SF43">
    <property type="entry name" value="PHOSPHATIDYLINOSITOL_PHOSPHATIDYLCHOLINE TRANSFER PROTEIN SFH9"/>
    <property type="match status" value="1"/>
</dbReference>
<feature type="compositionally biased region" description="Polar residues" evidence="5">
    <location>
        <begin position="536"/>
        <end position="550"/>
    </location>
</feature>
<evidence type="ECO:0000259" key="6">
    <source>
        <dbReference type="PROSITE" id="PS50191"/>
    </source>
</evidence>
<dbReference type="InterPro" id="IPR011074">
    <property type="entry name" value="CRAL/TRIO_N_dom"/>
</dbReference>
<comment type="caution">
    <text evidence="7">The sequence shown here is derived from an EMBL/GenBank/DDBJ whole genome shotgun (WGS) entry which is preliminary data.</text>
</comment>
<evidence type="ECO:0000256" key="2">
    <source>
        <dbReference type="ARBA" id="ARBA00004395"/>
    </source>
</evidence>
<dbReference type="SMART" id="SM00516">
    <property type="entry name" value="SEC14"/>
    <property type="match status" value="1"/>
</dbReference>
<dbReference type="SMART" id="SM01100">
    <property type="entry name" value="CRAL_TRIO_N"/>
    <property type="match status" value="1"/>
</dbReference>
<feature type="region of interest" description="Disordered" evidence="5">
    <location>
        <begin position="536"/>
        <end position="564"/>
    </location>
</feature>
<evidence type="ECO:0000256" key="3">
    <source>
        <dbReference type="ARBA" id="ARBA00023034"/>
    </source>
</evidence>
<dbReference type="SUPFAM" id="SSF52087">
    <property type="entry name" value="CRAL/TRIO domain"/>
    <property type="match status" value="1"/>
</dbReference>
<comment type="subcellular location">
    <subcellularLocation>
        <location evidence="1">Cell membrane</location>
        <topology evidence="1">Peripheral membrane protein</topology>
    </subcellularLocation>
    <subcellularLocation>
        <location evidence="2">Golgi apparatus membrane</location>
        <topology evidence="2">Peripheral membrane protein</topology>
    </subcellularLocation>
</comment>
<evidence type="ECO:0000313" key="7">
    <source>
        <dbReference type="EMBL" id="THU46130.1"/>
    </source>
</evidence>
<sequence length="744" mass="83814">MLGPTRLEFSVDFGWVTQSLIGARKLLWVPQVSCGAPFGRHLRAWNNIEAHLSPTMLEHLPTVTRSLTRASVGEYIVGPASVSGAPEVAAVLAWNNVDARSSRTMFSHSLDVTRRRTRSSIGYETVGPTTVEWRSSLGLLVSLSISATHLFFIVFLFSHLLDVTQSATRSFAGDKMRGRGKRVDSSASATASACDWTDASSEEEERAVGVFRKALIDRNLLPARHDDYHTMKRFLKARGFNIEKAIRMWSEMLQWRVDFGADTILQDFVFSELDEVLRYYPHGFHGVDKDGRPVYIERLGMVDPNKLLTVTTVERFVKYHVQVIEKILSERYPACSLAAKRHIDTMTTILDVQGVNWMSVGKLARDVVLRIQKIDSDNYPEVITVVVTILYKLFIVNAGSGFRLLWNTIKGLIDPRTTAKIVVLGDRYQNTLLELIEMSQLPDFLGGSCTCSNEGGCLTSNKGPWSDPQFMDEVHSGITSSRNRDNPIDEKKLTCQVAMFKNSNIQLKSDSKNAVSPIQSIPLLDTQSNSVYENCSPIRTNEHMPSNRSATRTKLRNRPGESGANKCDKGIKFTKMLVTGGSVDKFLVLVIEAVSKIIMKLLAVFYVFCRLPNVVVNVRSSDHHRLDPANANSINHLTRHDVPEDCVLQFLERLQKLEELVTEINRKPMRIPEEKDIMIRESLNRIQSIEHDLQKTKDVVKVTSQKQIELEESLDILRETASQVKSCWFKDCKYIPGGTSEDSF</sequence>
<organism evidence="7 8">
    <name type="scientific">Musa balbisiana</name>
    <name type="common">Banana</name>
    <dbReference type="NCBI Taxonomy" id="52838"/>
    <lineage>
        <taxon>Eukaryota</taxon>
        <taxon>Viridiplantae</taxon>
        <taxon>Streptophyta</taxon>
        <taxon>Embryophyta</taxon>
        <taxon>Tracheophyta</taxon>
        <taxon>Spermatophyta</taxon>
        <taxon>Magnoliopsida</taxon>
        <taxon>Liliopsida</taxon>
        <taxon>Zingiberales</taxon>
        <taxon>Musaceae</taxon>
        <taxon>Musa</taxon>
    </lineage>
</organism>
<dbReference type="STRING" id="52838.A0A4S8IDD0"/>
<dbReference type="InterPro" id="IPR036273">
    <property type="entry name" value="CRAL/TRIO_N_dom_sf"/>
</dbReference>
<gene>
    <name evidence="7" type="ORF">C4D60_Mb09t01690</name>
</gene>
<evidence type="ECO:0000313" key="8">
    <source>
        <dbReference type="Proteomes" id="UP000317650"/>
    </source>
</evidence>
<dbReference type="PROSITE" id="PS50191">
    <property type="entry name" value="CRAL_TRIO"/>
    <property type="match status" value="1"/>
</dbReference>
<dbReference type="InterPro" id="IPR051026">
    <property type="entry name" value="PI/PC_transfer"/>
</dbReference>
<dbReference type="InterPro" id="IPR036865">
    <property type="entry name" value="CRAL-TRIO_dom_sf"/>
</dbReference>
<dbReference type="PANTHER" id="PTHR45657">
    <property type="entry name" value="CRAL-TRIO DOMAIN-CONTAINING PROTEIN YKL091C-RELATED"/>
    <property type="match status" value="1"/>
</dbReference>
<dbReference type="GO" id="GO:0005886">
    <property type="term" value="C:plasma membrane"/>
    <property type="evidence" value="ECO:0007669"/>
    <property type="project" value="UniProtKB-SubCell"/>
</dbReference>
<proteinExistence type="inferred from homology"/>
<dbReference type="Pfam" id="PF00650">
    <property type="entry name" value="CRAL_TRIO"/>
    <property type="match status" value="1"/>
</dbReference>
<keyword evidence="8" id="KW-1185">Reference proteome</keyword>
<reference evidence="7 8" key="1">
    <citation type="journal article" date="2019" name="Nat. Plants">
        <title>Genome sequencing of Musa balbisiana reveals subgenome evolution and function divergence in polyploid bananas.</title>
        <authorList>
            <person name="Yao X."/>
        </authorList>
    </citation>
    <scope>NUCLEOTIDE SEQUENCE [LARGE SCALE GENOMIC DNA]</scope>
    <source>
        <strain evidence="8">cv. DH-PKW</strain>
        <tissue evidence="7">Leaves</tissue>
    </source>
</reference>
<dbReference type="CDD" id="cd00170">
    <property type="entry name" value="SEC14"/>
    <property type="match status" value="1"/>
</dbReference>
<keyword evidence="3" id="KW-0333">Golgi apparatus</keyword>